<accession>A0A395M0K4</accession>
<feature type="binding site" evidence="16">
    <location>
        <position position="350"/>
    </location>
    <ligand>
        <name>ATP</name>
        <dbReference type="ChEBI" id="CHEBI:30616"/>
    </ligand>
</feature>
<evidence type="ECO:0000256" key="13">
    <source>
        <dbReference type="ARBA" id="ARBA00022917"/>
    </source>
</evidence>
<comment type="similarity">
    <text evidence="3 16">Belongs to the class-I aminoacyl-tRNA synthetase family. MetG type 1 subfamily.</text>
</comment>
<dbReference type="FunFam" id="2.20.28.20:FF:000001">
    <property type="entry name" value="Methionine--tRNA ligase"/>
    <property type="match status" value="1"/>
</dbReference>
<dbReference type="SUPFAM" id="SSF50249">
    <property type="entry name" value="Nucleic acid-binding proteins"/>
    <property type="match status" value="1"/>
</dbReference>
<dbReference type="InterPro" id="IPR014729">
    <property type="entry name" value="Rossmann-like_a/b/a_fold"/>
</dbReference>
<comment type="subunit">
    <text evidence="4 16">Homodimer.</text>
</comment>
<evidence type="ECO:0000313" key="19">
    <source>
        <dbReference type="Proteomes" id="UP000266389"/>
    </source>
</evidence>
<evidence type="ECO:0000256" key="14">
    <source>
        <dbReference type="ARBA" id="ARBA00023146"/>
    </source>
</evidence>
<dbReference type="CDD" id="cd00814">
    <property type="entry name" value="MetRS_core"/>
    <property type="match status" value="1"/>
</dbReference>
<dbReference type="InterPro" id="IPR015413">
    <property type="entry name" value="Methionyl/Leucyl_tRNA_Synth"/>
</dbReference>
<dbReference type="InterPro" id="IPR002547">
    <property type="entry name" value="tRNA-bd_dom"/>
</dbReference>
<dbReference type="PROSITE" id="PS00178">
    <property type="entry name" value="AA_TRNA_LIGASE_I"/>
    <property type="match status" value="1"/>
</dbReference>
<dbReference type="GO" id="GO:0005524">
    <property type="term" value="F:ATP binding"/>
    <property type="evidence" value="ECO:0007669"/>
    <property type="project" value="UniProtKB-UniRule"/>
</dbReference>
<comment type="cofactor">
    <cofactor evidence="16">
        <name>Zn(2+)</name>
        <dbReference type="ChEBI" id="CHEBI:29105"/>
    </cofactor>
    <text evidence="16">Binds 1 zinc ion per subunit.</text>
</comment>
<evidence type="ECO:0000256" key="11">
    <source>
        <dbReference type="ARBA" id="ARBA00022840"/>
    </source>
</evidence>
<dbReference type="CDD" id="cd07957">
    <property type="entry name" value="Anticodon_Ia_Met"/>
    <property type="match status" value="1"/>
</dbReference>
<feature type="binding site" evidence="16">
    <location>
        <position position="148"/>
    </location>
    <ligand>
        <name>Zn(2+)</name>
        <dbReference type="ChEBI" id="CHEBI:29105"/>
    </ligand>
</feature>
<feature type="short sequence motif" description="'KMSKS' region" evidence="16">
    <location>
        <begin position="347"/>
        <end position="351"/>
    </location>
</feature>
<dbReference type="NCBIfam" id="TIGR00398">
    <property type="entry name" value="metG"/>
    <property type="match status" value="1"/>
</dbReference>
<keyword evidence="13 16" id="KW-0648">Protein biosynthesis</keyword>
<evidence type="ECO:0000256" key="10">
    <source>
        <dbReference type="ARBA" id="ARBA00022833"/>
    </source>
</evidence>
<dbReference type="Proteomes" id="UP000266389">
    <property type="component" value="Unassembled WGS sequence"/>
</dbReference>
<dbReference type="GO" id="GO:0046872">
    <property type="term" value="F:metal ion binding"/>
    <property type="evidence" value="ECO:0007669"/>
    <property type="project" value="UniProtKB-KW"/>
</dbReference>
<dbReference type="InterPro" id="IPR023458">
    <property type="entry name" value="Met-tRNA_ligase_1"/>
</dbReference>
<dbReference type="InterPro" id="IPR014758">
    <property type="entry name" value="Met-tRNA_synth"/>
</dbReference>
<sequence length="703" mass="79648">MPSKKFKRTLVTTALPYANGALHLGHCAGTFIPADIFVRYKRLCREEIIHIGGSDEHGAAITIAAEKAGVSPQSLVDKYHQMHKDALQKLGIAFDHFSRTSNPIHHQTTQEFFLDMERKGIFVKKVEKQFYDEEAKMFLADRYIVGTCPVCAHPEANGDQCENCGTYLSPTELINPKSKISGKTPVLKETLHWYFPLGRYQKALEEFINEKEASGTWRQNVINYARSWLKEGLGDRAITRDLDWGVKLPLETEEAKGKVIYVWYDAVLGYISATKEWAQKIGQPEKWREYWLSEDTRLIHFIGKDNVVFHALMFPAMLMAKNEGSTEKYVLVDNIPASEFMNIEGKKFSKSRGYAVYLHEFLEKFPADTLRYAIAVNYPETHDTEFSWKDFQNRTNGELADTLGNFVKRAVDFCNTRFGGSVPAECTLEDWQALGKEFHELLQKIDEAYEGFHIRDAAFLTMEVARHANRYLTEAAPWKTYKEDPAIAAKSIAISLNLCFTLGVLFEPILPHTSRKIFDMLGINSPICWHDAKTPYLKAGHRLSGKSEILFRKIEDREIEAELKKIDELVKAAEADEVKKQADAQKPKSEIAPLKPQITIEDFEKIDLRVGTVLASERVPKADKLLKLTVKLGEEERTILSGIAEHYTPEEMVGKNIVVVANLAPRKIRGIESHGMLLAVEDAQGKLNVVELHGEGLNGRAVK</sequence>
<dbReference type="SUPFAM" id="SSF47323">
    <property type="entry name" value="Anticodon-binding domain of a subclass of class I aminoacyl-tRNA synthetases"/>
    <property type="match status" value="1"/>
</dbReference>
<dbReference type="PANTHER" id="PTHR45765:SF1">
    <property type="entry name" value="METHIONINE--TRNA LIGASE, CYTOPLASMIC"/>
    <property type="match status" value="1"/>
</dbReference>
<dbReference type="Pfam" id="PF09334">
    <property type="entry name" value="tRNA-synt_1g"/>
    <property type="match status" value="1"/>
</dbReference>
<keyword evidence="11 16" id="KW-0067">ATP-binding</keyword>
<dbReference type="InterPro" id="IPR004495">
    <property type="entry name" value="Met-tRNA-synth_bsu_C"/>
</dbReference>
<evidence type="ECO:0000256" key="1">
    <source>
        <dbReference type="ARBA" id="ARBA00003314"/>
    </source>
</evidence>
<dbReference type="GO" id="GO:0000049">
    <property type="term" value="F:tRNA binding"/>
    <property type="evidence" value="ECO:0007669"/>
    <property type="project" value="UniProtKB-UniRule"/>
</dbReference>
<evidence type="ECO:0000256" key="4">
    <source>
        <dbReference type="ARBA" id="ARBA00011738"/>
    </source>
</evidence>
<name>A0A395M0K4_9BACT</name>
<dbReference type="Gene3D" id="1.10.730.10">
    <property type="entry name" value="Isoleucyl-tRNA Synthetase, Domain 1"/>
    <property type="match status" value="1"/>
</dbReference>
<dbReference type="FunFam" id="2.40.50.140:FF:000042">
    <property type="entry name" value="Methionine--tRNA ligase"/>
    <property type="match status" value="1"/>
</dbReference>
<feature type="binding site" evidence="16">
    <location>
        <position position="161"/>
    </location>
    <ligand>
        <name>Zn(2+)</name>
        <dbReference type="ChEBI" id="CHEBI:29105"/>
    </ligand>
</feature>
<dbReference type="PANTHER" id="PTHR45765">
    <property type="entry name" value="METHIONINE--TRNA LIGASE"/>
    <property type="match status" value="1"/>
</dbReference>
<evidence type="ECO:0000313" key="18">
    <source>
        <dbReference type="EMBL" id="RFM24221.1"/>
    </source>
</evidence>
<dbReference type="NCBIfam" id="NF001100">
    <property type="entry name" value="PRK00133.1"/>
    <property type="match status" value="1"/>
</dbReference>
<dbReference type="NCBIfam" id="TIGR00399">
    <property type="entry name" value="metG_C_term"/>
    <property type="match status" value="1"/>
</dbReference>
<keyword evidence="10 16" id="KW-0862">Zinc</keyword>
<dbReference type="PROSITE" id="PS50886">
    <property type="entry name" value="TRBD"/>
    <property type="match status" value="1"/>
</dbReference>
<comment type="function">
    <text evidence="1 16">Is required not only for elongation of protein synthesis but also for the initiation of all mRNA translation through initiator tRNA(fMet) aminoacylation.</text>
</comment>
<dbReference type="InterPro" id="IPR001412">
    <property type="entry name" value="aa-tRNA-synth_I_CS"/>
</dbReference>
<dbReference type="CDD" id="cd02800">
    <property type="entry name" value="tRNA_bind_EcMetRS_like"/>
    <property type="match status" value="1"/>
</dbReference>
<keyword evidence="6 16" id="KW-0820">tRNA-binding</keyword>
<dbReference type="InterPro" id="IPR033911">
    <property type="entry name" value="MetRS_core"/>
</dbReference>
<reference evidence="18 19" key="1">
    <citation type="journal article" date="2011" name="ISME J.">
        <title>Community ecology of hot spring cyanobacterial mats: predominant populations and their functional potential.</title>
        <authorList>
            <person name="Klatt C.G."/>
            <person name="Wood J.M."/>
            <person name="Rusch D.B."/>
            <person name="Bateson M.M."/>
            <person name="Hamamura N."/>
            <person name="Heidelberg J.F."/>
            <person name="Grossman A.R."/>
            <person name="Bhaya D."/>
            <person name="Cohan F.M."/>
            <person name="Kuhl M."/>
            <person name="Bryant D.A."/>
            <person name="Ward D.M."/>
        </authorList>
    </citation>
    <scope>NUCLEOTIDE SEQUENCE [LARGE SCALE GENOMIC DNA]</scope>
    <source>
        <strain evidence="18">OS</strain>
    </source>
</reference>
<evidence type="ECO:0000256" key="7">
    <source>
        <dbReference type="ARBA" id="ARBA00022598"/>
    </source>
</evidence>
<dbReference type="SUPFAM" id="SSF52374">
    <property type="entry name" value="Nucleotidylyl transferase"/>
    <property type="match status" value="1"/>
</dbReference>
<dbReference type="Pfam" id="PF01588">
    <property type="entry name" value="tRNA_bind"/>
    <property type="match status" value="1"/>
</dbReference>
<dbReference type="InterPro" id="IPR009080">
    <property type="entry name" value="tRNAsynth_Ia_anticodon-bd"/>
</dbReference>
<keyword evidence="14 16" id="KW-0030">Aminoacyl-tRNA synthetase</keyword>
<comment type="caution">
    <text evidence="18">The sequence shown here is derived from an EMBL/GenBank/DDBJ whole genome shotgun (WGS) entry which is preliminary data.</text>
</comment>
<keyword evidence="5 16" id="KW-0963">Cytoplasm</keyword>
<feature type="domain" description="TRNA-binding" evidence="17">
    <location>
        <begin position="602"/>
        <end position="703"/>
    </location>
</feature>
<dbReference type="InterPro" id="IPR041872">
    <property type="entry name" value="Anticodon_Met"/>
</dbReference>
<dbReference type="SUPFAM" id="SSF57770">
    <property type="entry name" value="Methionyl-tRNA synthetase (MetRS), Zn-domain"/>
    <property type="match status" value="1"/>
</dbReference>
<dbReference type="GO" id="GO:0005829">
    <property type="term" value="C:cytosol"/>
    <property type="evidence" value="ECO:0007669"/>
    <property type="project" value="TreeGrafter"/>
</dbReference>
<evidence type="ECO:0000256" key="16">
    <source>
        <dbReference type="HAMAP-Rule" id="MF_00098"/>
    </source>
</evidence>
<dbReference type="GO" id="GO:0006431">
    <property type="term" value="P:methionyl-tRNA aminoacylation"/>
    <property type="evidence" value="ECO:0007669"/>
    <property type="project" value="UniProtKB-UniRule"/>
</dbReference>
<evidence type="ECO:0000256" key="5">
    <source>
        <dbReference type="ARBA" id="ARBA00022490"/>
    </source>
</evidence>
<evidence type="ECO:0000256" key="9">
    <source>
        <dbReference type="ARBA" id="ARBA00022741"/>
    </source>
</evidence>
<gene>
    <name evidence="16" type="primary">metG</name>
    <name evidence="18" type="ORF">D0433_07060</name>
</gene>
<dbReference type="InterPro" id="IPR029038">
    <property type="entry name" value="MetRS_Zn"/>
</dbReference>
<dbReference type="EC" id="6.1.1.10" evidence="16"/>
<dbReference type="Pfam" id="PF19303">
    <property type="entry name" value="Anticodon_3"/>
    <property type="match status" value="1"/>
</dbReference>
<feature type="short sequence motif" description="'HIGH' region" evidence="16">
    <location>
        <begin position="16"/>
        <end position="26"/>
    </location>
</feature>
<comment type="subcellular location">
    <subcellularLocation>
        <location evidence="2 16">Cytoplasm</location>
    </subcellularLocation>
</comment>
<organism evidence="18 19">
    <name type="scientific">Candidatus Thermochlorobacter aerophilus</name>
    <dbReference type="NCBI Taxonomy" id="1868324"/>
    <lineage>
        <taxon>Bacteria</taxon>
        <taxon>Pseudomonadati</taxon>
        <taxon>Chlorobiota</taxon>
        <taxon>Chlorobiia</taxon>
        <taxon>Chlorobiales</taxon>
        <taxon>Candidatus Thermochlorobacteriaceae</taxon>
        <taxon>Candidatus Thermochlorobacter</taxon>
    </lineage>
</organism>
<evidence type="ECO:0000256" key="3">
    <source>
        <dbReference type="ARBA" id="ARBA00008258"/>
    </source>
</evidence>
<comment type="catalytic activity">
    <reaction evidence="15 16">
        <text>tRNA(Met) + L-methionine + ATP = L-methionyl-tRNA(Met) + AMP + diphosphate</text>
        <dbReference type="Rhea" id="RHEA:13481"/>
        <dbReference type="Rhea" id="RHEA-COMP:9667"/>
        <dbReference type="Rhea" id="RHEA-COMP:9698"/>
        <dbReference type="ChEBI" id="CHEBI:30616"/>
        <dbReference type="ChEBI" id="CHEBI:33019"/>
        <dbReference type="ChEBI" id="CHEBI:57844"/>
        <dbReference type="ChEBI" id="CHEBI:78442"/>
        <dbReference type="ChEBI" id="CHEBI:78530"/>
        <dbReference type="ChEBI" id="CHEBI:456215"/>
        <dbReference type="EC" id="6.1.1.10"/>
    </reaction>
</comment>
<dbReference type="Gene3D" id="3.40.50.620">
    <property type="entry name" value="HUPs"/>
    <property type="match status" value="1"/>
</dbReference>
<proteinExistence type="inferred from homology"/>
<dbReference type="HAMAP" id="MF_00098">
    <property type="entry name" value="Met_tRNA_synth_type1"/>
    <property type="match status" value="1"/>
</dbReference>
<keyword evidence="9 16" id="KW-0547">Nucleotide-binding</keyword>
<dbReference type="GO" id="GO:0004825">
    <property type="term" value="F:methionine-tRNA ligase activity"/>
    <property type="evidence" value="ECO:0007669"/>
    <property type="project" value="UniProtKB-UniRule"/>
</dbReference>
<dbReference type="Gene3D" id="2.20.28.20">
    <property type="entry name" value="Methionyl-tRNA synthetase, Zn-domain"/>
    <property type="match status" value="1"/>
</dbReference>
<keyword evidence="7 16" id="KW-0436">Ligase</keyword>
<dbReference type="InterPro" id="IPR012340">
    <property type="entry name" value="NA-bd_OB-fold"/>
</dbReference>
<evidence type="ECO:0000256" key="6">
    <source>
        <dbReference type="ARBA" id="ARBA00022555"/>
    </source>
</evidence>
<dbReference type="PRINTS" id="PR01041">
    <property type="entry name" value="TRNASYNTHMET"/>
</dbReference>
<evidence type="ECO:0000256" key="15">
    <source>
        <dbReference type="ARBA" id="ARBA00047364"/>
    </source>
</evidence>
<evidence type="ECO:0000256" key="8">
    <source>
        <dbReference type="ARBA" id="ARBA00022723"/>
    </source>
</evidence>
<evidence type="ECO:0000256" key="2">
    <source>
        <dbReference type="ARBA" id="ARBA00004496"/>
    </source>
</evidence>
<keyword evidence="12 16" id="KW-0694">RNA-binding</keyword>
<dbReference type="EMBL" id="PHFL01000045">
    <property type="protein sequence ID" value="RFM24221.1"/>
    <property type="molecule type" value="Genomic_DNA"/>
</dbReference>
<feature type="binding site" evidence="16">
    <location>
        <position position="164"/>
    </location>
    <ligand>
        <name>Zn(2+)</name>
        <dbReference type="ChEBI" id="CHEBI:29105"/>
    </ligand>
</feature>
<keyword evidence="8 16" id="KW-0479">Metal-binding</keyword>
<protein>
    <recommendedName>
        <fullName evidence="16">Methionine--tRNA ligase</fullName>
        <ecNumber evidence="16">6.1.1.10</ecNumber>
    </recommendedName>
    <alternativeName>
        <fullName evidence="16">Methionyl-tRNA synthetase</fullName>
        <shortName evidence="16">MetRS</shortName>
    </alternativeName>
</protein>
<feature type="binding site" evidence="16">
    <location>
        <position position="151"/>
    </location>
    <ligand>
        <name>Zn(2+)</name>
        <dbReference type="ChEBI" id="CHEBI:29105"/>
    </ligand>
</feature>
<dbReference type="Gene3D" id="2.40.50.140">
    <property type="entry name" value="Nucleic acid-binding proteins"/>
    <property type="match status" value="1"/>
</dbReference>
<evidence type="ECO:0000259" key="17">
    <source>
        <dbReference type="PROSITE" id="PS50886"/>
    </source>
</evidence>
<evidence type="ECO:0000256" key="12">
    <source>
        <dbReference type="ARBA" id="ARBA00022884"/>
    </source>
</evidence>
<dbReference type="AlphaFoldDB" id="A0A395M0K4"/>